<dbReference type="OrthoDB" id="8686772at2"/>
<name>A0A371BIY2_9SPHN</name>
<dbReference type="EMBL" id="QRGP01000001">
    <property type="protein sequence ID" value="RDV07562.1"/>
    <property type="molecule type" value="Genomic_DNA"/>
</dbReference>
<comment type="caution">
    <text evidence="1">The sequence shown here is derived from an EMBL/GenBank/DDBJ whole genome shotgun (WGS) entry which is preliminary data.</text>
</comment>
<gene>
    <name evidence="1" type="ORF">DXH95_09580</name>
</gene>
<accession>A0A371BIY2</accession>
<organism evidence="1 2">
    <name type="scientific">Sphingorhabdus pulchriflava</name>
    <dbReference type="NCBI Taxonomy" id="2292257"/>
    <lineage>
        <taxon>Bacteria</taxon>
        <taxon>Pseudomonadati</taxon>
        <taxon>Pseudomonadota</taxon>
        <taxon>Alphaproteobacteria</taxon>
        <taxon>Sphingomonadales</taxon>
        <taxon>Sphingomonadaceae</taxon>
        <taxon>Sphingorhabdus</taxon>
    </lineage>
</organism>
<keyword evidence="2" id="KW-1185">Reference proteome</keyword>
<protein>
    <submittedName>
        <fullName evidence="1">Vgr related protein</fullName>
    </submittedName>
</protein>
<proteinExistence type="predicted"/>
<reference evidence="2" key="1">
    <citation type="submission" date="2018-08" db="EMBL/GenBank/DDBJ databases">
        <authorList>
            <person name="Kim S.-J."/>
            <person name="Jung G.-Y."/>
        </authorList>
    </citation>
    <scope>NUCLEOTIDE SEQUENCE [LARGE SCALE GENOMIC DNA]</scope>
    <source>
        <strain evidence="2">GY_G</strain>
    </source>
</reference>
<evidence type="ECO:0000313" key="2">
    <source>
        <dbReference type="Proteomes" id="UP000263833"/>
    </source>
</evidence>
<evidence type="ECO:0000313" key="1">
    <source>
        <dbReference type="EMBL" id="RDV07562.1"/>
    </source>
</evidence>
<sequence length="161" mass="19049">MFGPHPSGRPMTAREIKLARSVFHDAIDYEKVRIHKRKWWWFQPRKITMAPDGHLWFHPDSDLFCDDFCDRDLGLQGLFIHELVHVWQHQQGIFLPLKRHPFSNYNYALKPGWMLERYGIEQQAEIVRHYFLLKNKAKVPGAPPLEQYEGVLPFANQATAK</sequence>
<dbReference type="AlphaFoldDB" id="A0A371BIY2"/>
<dbReference type="Proteomes" id="UP000263833">
    <property type="component" value="Unassembled WGS sequence"/>
</dbReference>